<keyword evidence="3" id="KW-1185">Reference proteome</keyword>
<reference evidence="3 4" key="1">
    <citation type="submission" date="2016-10" db="EMBL/GenBank/DDBJ databases">
        <authorList>
            <person name="Varghese N."/>
            <person name="Submissions S."/>
        </authorList>
    </citation>
    <scope>NUCLEOTIDE SEQUENCE [LARGE SCALE GENOMIC DNA]</scope>
    <source>
        <strain evidence="4">ATCC 20501</strain>
        <strain evidence="2 3">CGMCC 4.3529</strain>
    </source>
</reference>
<evidence type="ECO:0000313" key="1">
    <source>
        <dbReference type="EMBL" id="SEG90585.1"/>
    </source>
</evidence>
<name>A0A1H6E0X2_9PSEU</name>
<proteinExistence type="predicted"/>
<accession>A0A1I1WAQ1</accession>
<sequence length="59" mass="6629">MAFGDDVHNQVRRIDARMLALVDDLRKFGVPKGMGAQLNKTRDAVGNLVAKMTMTQRRN</sequence>
<accession>A0A1H6E0X2</accession>
<evidence type="ECO:0000313" key="2">
    <source>
        <dbReference type="EMBL" id="SFD92285.1"/>
    </source>
</evidence>
<reference evidence="1" key="2">
    <citation type="submission" date="2016-10" db="EMBL/GenBank/DDBJ databases">
        <authorList>
            <person name="de Groot N.N."/>
        </authorList>
    </citation>
    <scope>NUCLEOTIDE SEQUENCE [LARGE SCALE GENOMIC DNA]</scope>
    <source>
        <strain evidence="1">ATCC 20501</strain>
    </source>
</reference>
<dbReference type="EMBL" id="FOME01000007">
    <property type="protein sequence ID" value="SFD92285.1"/>
    <property type="molecule type" value="Genomic_DNA"/>
</dbReference>
<dbReference type="EMBL" id="FNVB01000008">
    <property type="protein sequence ID" value="SEG90585.1"/>
    <property type="molecule type" value="Genomic_DNA"/>
</dbReference>
<dbReference type="RefSeq" id="WP_093354293.1">
    <property type="nucleotide sequence ID" value="NZ_FNVB01000008.1"/>
</dbReference>
<evidence type="ECO:0000313" key="3">
    <source>
        <dbReference type="Proteomes" id="UP000199690"/>
    </source>
</evidence>
<protein>
    <submittedName>
        <fullName evidence="1">Uncharacterized protein</fullName>
    </submittedName>
</protein>
<organism evidence="1 4">
    <name type="scientific">Saccharopolyspora kobensis</name>
    <dbReference type="NCBI Taxonomy" id="146035"/>
    <lineage>
        <taxon>Bacteria</taxon>
        <taxon>Bacillati</taxon>
        <taxon>Actinomycetota</taxon>
        <taxon>Actinomycetes</taxon>
        <taxon>Pseudonocardiales</taxon>
        <taxon>Pseudonocardiaceae</taxon>
        <taxon>Saccharopolyspora</taxon>
    </lineage>
</organism>
<evidence type="ECO:0000313" key="4">
    <source>
        <dbReference type="Proteomes" id="UP000236729"/>
    </source>
</evidence>
<dbReference type="AlphaFoldDB" id="A0A1H6E0X2"/>
<dbReference type="Proteomes" id="UP000236729">
    <property type="component" value="Unassembled WGS sequence"/>
</dbReference>
<gene>
    <name evidence="1" type="ORF">SAMN02982929_05262</name>
    <name evidence="2" type="ORF">SAMN05216506_107238</name>
</gene>
<dbReference type="Proteomes" id="UP000199690">
    <property type="component" value="Unassembled WGS sequence"/>
</dbReference>